<dbReference type="EMBL" id="KV460252">
    <property type="protein sequence ID" value="OBT93577.1"/>
    <property type="molecule type" value="Genomic_DNA"/>
</dbReference>
<name>A0A1B8GCR3_9PEZI</name>
<keyword evidence="3" id="KW-1185">Reference proteome</keyword>
<evidence type="ECO:0000313" key="3">
    <source>
        <dbReference type="Proteomes" id="UP000091956"/>
    </source>
</evidence>
<dbReference type="RefSeq" id="XP_018127310.1">
    <property type="nucleotide sequence ID" value="XM_018277740.1"/>
</dbReference>
<organism evidence="2 3">
    <name type="scientific">Pseudogymnoascus verrucosus</name>
    <dbReference type="NCBI Taxonomy" id="342668"/>
    <lineage>
        <taxon>Eukaryota</taxon>
        <taxon>Fungi</taxon>
        <taxon>Dikarya</taxon>
        <taxon>Ascomycota</taxon>
        <taxon>Pezizomycotina</taxon>
        <taxon>Leotiomycetes</taxon>
        <taxon>Thelebolales</taxon>
        <taxon>Thelebolaceae</taxon>
        <taxon>Pseudogymnoascus</taxon>
    </lineage>
</organism>
<reference evidence="2 3" key="1">
    <citation type="submission" date="2016-03" db="EMBL/GenBank/DDBJ databases">
        <title>Comparative genomics of Pseudogymnoascus destructans, the fungus causing white-nose syndrome of bats.</title>
        <authorList>
            <person name="Palmer J.M."/>
            <person name="Drees K.P."/>
            <person name="Foster J.T."/>
            <person name="Lindner D.L."/>
        </authorList>
    </citation>
    <scope>NUCLEOTIDE SEQUENCE [LARGE SCALE GENOMIC DNA]</scope>
    <source>
        <strain evidence="2 3">UAMH 10579</strain>
    </source>
</reference>
<protein>
    <submittedName>
        <fullName evidence="2">Uncharacterized protein</fullName>
    </submittedName>
</protein>
<feature type="region of interest" description="Disordered" evidence="1">
    <location>
        <begin position="1"/>
        <end position="27"/>
    </location>
</feature>
<accession>A0A1B8GCR3</accession>
<gene>
    <name evidence="2" type="ORF">VE01_08314</name>
</gene>
<evidence type="ECO:0000256" key="1">
    <source>
        <dbReference type="SAM" id="MobiDB-lite"/>
    </source>
</evidence>
<reference evidence="3" key="2">
    <citation type="journal article" date="2018" name="Nat. Commun.">
        <title>Extreme sensitivity to ultraviolet light in the fungal pathogen causing white-nose syndrome of bats.</title>
        <authorList>
            <person name="Palmer J.M."/>
            <person name="Drees K.P."/>
            <person name="Foster J.T."/>
            <person name="Lindner D.L."/>
        </authorList>
    </citation>
    <scope>NUCLEOTIDE SEQUENCE [LARGE SCALE GENOMIC DNA]</scope>
    <source>
        <strain evidence="3">UAMH 10579</strain>
    </source>
</reference>
<sequence>MADPRPQTPIPSSDPAKPLLYDEESQEPIPLPVRSGIKTKLSARGTIKLLLSLSTIAFS</sequence>
<dbReference type="AlphaFoldDB" id="A0A1B8GCR3"/>
<dbReference type="GeneID" id="28841700"/>
<proteinExistence type="predicted"/>
<dbReference type="Proteomes" id="UP000091956">
    <property type="component" value="Unassembled WGS sequence"/>
</dbReference>
<evidence type="ECO:0000313" key="2">
    <source>
        <dbReference type="EMBL" id="OBT93577.1"/>
    </source>
</evidence>